<keyword evidence="7" id="KW-1185">Reference proteome</keyword>
<sequence>MKYFDKGYIASLENLYRINLVNSSSGFKSANLIATKGKNGVSNVAVFSSVIHLGSNPPLLGFVMRPTTVPRNTYENIKATGSYTINHVHEPIIEDAHHCSAKYDSSVSEFSMTNLEEVYDHACPAPFVKGAPVQLHMEFREEHHFKINDTIMIIGEIIGMYVKNELLGEDGFIDLSQGNICAINGLDGYTTPKLKARLPYQRPRKENSINKEFNLSKT</sequence>
<dbReference type="Pfam" id="PF01613">
    <property type="entry name" value="Flavin_Reduct"/>
    <property type="match status" value="1"/>
</dbReference>
<evidence type="ECO:0000259" key="5">
    <source>
        <dbReference type="Pfam" id="PF01613"/>
    </source>
</evidence>
<evidence type="ECO:0000256" key="4">
    <source>
        <dbReference type="ARBA" id="ARBA00038054"/>
    </source>
</evidence>
<evidence type="ECO:0000256" key="1">
    <source>
        <dbReference type="ARBA" id="ARBA00001917"/>
    </source>
</evidence>
<feature type="domain" description="Flavin reductase like" evidence="5">
    <location>
        <begin position="32"/>
        <end position="168"/>
    </location>
</feature>
<dbReference type="InterPro" id="IPR002563">
    <property type="entry name" value="Flavin_Rdtase-like_dom"/>
</dbReference>
<dbReference type="EMBL" id="JBCDNA010000001">
    <property type="protein sequence ID" value="MEL4454696.1"/>
    <property type="molecule type" value="Genomic_DNA"/>
</dbReference>
<dbReference type="Gene3D" id="2.30.110.10">
    <property type="entry name" value="Electron Transport, Fmn-binding Protein, Chain A"/>
    <property type="match status" value="1"/>
</dbReference>
<organism evidence="6 7">
    <name type="scientific">Lutimonas vermicola</name>
    <dbReference type="NCBI Taxonomy" id="414288"/>
    <lineage>
        <taxon>Bacteria</taxon>
        <taxon>Pseudomonadati</taxon>
        <taxon>Bacteroidota</taxon>
        <taxon>Flavobacteriia</taxon>
        <taxon>Flavobacteriales</taxon>
        <taxon>Flavobacteriaceae</taxon>
        <taxon>Lutimonas</taxon>
    </lineage>
</organism>
<protein>
    <submittedName>
        <fullName evidence="6">Flavin reductase</fullName>
    </submittedName>
</protein>
<dbReference type="PANTHER" id="PTHR33798">
    <property type="entry name" value="FLAVOPROTEIN OXYGENASE"/>
    <property type="match status" value="1"/>
</dbReference>
<comment type="similarity">
    <text evidence="4">Belongs to the flavoredoxin family.</text>
</comment>
<gene>
    <name evidence="6" type="ORF">AABB81_02220</name>
</gene>
<name>A0ABU9KWX9_9FLAO</name>
<evidence type="ECO:0000256" key="2">
    <source>
        <dbReference type="ARBA" id="ARBA00022630"/>
    </source>
</evidence>
<dbReference type="SUPFAM" id="SSF50475">
    <property type="entry name" value="FMN-binding split barrel"/>
    <property type="match status" value="1"/>
</dbReference>
<proteinExistence type="inferred from homology"/>
<comment type="cofactor">
    <cofactor evidence="1">
        <name>FMN</name>
        <dbReference type="ChEBI" id="CHEBI:58210"/>
    </cofactor>
</comment>
<evidence type="ECO:0000256" key="3">
    <source>
        <dbReference type="ARBA" id="ARBA00022643"/>
    </source>
</evidence>
<evidence type="ECO:0000313" key="7">
    <source>
        <dbReference type="Proteomes" id="UP001474120"/>
    </source>
</evidence>
<dbReference type="RefSeq" id="WP_342158301.1">
    <property type="nucleotide sequence ID" value="NZ_JBCDNA010000001.1"/>
</dbReference>
<comment type="caution">
    <text evidence="6">The sequence shown here is derived from an EMBL/GenBank/DDBJ whole genome shotgun (WGS) entry which is preliminary data.</text>
</comment>
<dbReference type="Proteomes" id="UP001474120">
    <property type="component" value="Unassembled WGS sequence"/>
</dbReference>
<dbReference type="InterPro" id="IPR012349">
    <property type="entry name" value="Split_barrel_FMN-bd"/>
</dbReference>
<evidence type="ECO:0000313" key="6">
    <source>
        <dbReference type="EMBL" id="MEL4454696.1"/>
    </source>
</evidence>
<keyword evidence="2" id="KW-0285">Flavoprotein</keyword>
<dbReference type="PANTHER" id="PTHR33798:SF5">
    <property type="entry name" value="FLAVIN REDUCTASE LIKE DOMAIN-CONTAINING PROTEIN"/>
    <property type="match status" value="1"/>
</dbReference>
<keyword evidence="3" id="KW-0288">FMN</keyword>
<accession>A0ABU9KWX9</accession>
<reference evidence="6 7" key="1">
    <citation type="submission" date="2024-04" db="EMBL/GenBank/DDBJ databases">
        <title>whole genome sequencing of Lutimonas vermicola strain IMCC1616.</title>
        <authorList>
            <person name="Bae S.S."/>
        </authorList>
    </citation>
    <scope>NUCLEOTIDE SEQUENCE [LARGE SCALE GENOMIC DNA]</scope>
    <source>
        <strain evidence="6 7">IMCC1616</strain>
    </source>
</reference>